<comment type="caution">
    <text evidence="1">The sequence shown here is derived from an EMBL/GenBank/DDBJ whole genome shotgun (WGS) entry which is preliminary data.</text>
</comment>
<reference evidence="1 2" key="1">
    <citation type="submission" date="2022-05" db="EMBL/GenBank/DDBJ databases">
        <authorList>
            <person name="Jo J.-H."/>
            <person name="Im W.-T."/>
        </authorList>
    </citation>
    <scope>NUCLEOTIDE SEQUENCE [LARGE SCALE GENOMIC DNA]</scope>
    <source>
        <strain evidence="1 2">NSE70-1</strain>
    </source>
</reference>
<evidence type="ECO:0000313" key="1">
    <source>
        <dbReference type="EMBL" id="MCL6699484.1"/>
    </source>
</evidence>
<keyword evidence="2" id="KW-1185">Reference proteome</keyword>
<dbReference type="Proteomes" id="UP001203410">
    <property type="component" value="Unassembled WGS sequence"/>
</dbReference>
<dbReference type="RefSeq" id="WP_249904893.1">
    <property type="nucleotide sequence ID" value="NZ_JAMGBA010000002.1"/>
</dbReference>
<organism evidence="1 2">
    <name type="scientific">Sphingomonas caseinilyticus</name>
    <dbReference type="NCBI Taxonomy" id="2908205"/>
    <lineage>
        <taxon>Bacteria</taxon>
        <taxon>Pseudomonadati</taxon>
        <taxon>Pseudomonadota</taxon>
        <taxon>Alphaproteobacteria</taxon>
        <taxon>Sphingomonadales</taxon>
        <taxon>Sphingomonadaceae</taxon>
        <taxon>Sphingomonas</taxon>
    </lineage>
</organism>
<evidence type="ECO:0000313" key="2">
    <source>
        <dbReference type="Proteomes" id="UP001203410"/>
    </source>
</evidence>
<name>A0ABT0RWT2_9SPHN</name>
<sequence>MRPSTIGADVGHKLAAHGITAIPLTVYEWSGYRYTNAKDAIAAAERNIR</sequence>
<protein>
    <submittedName>
        <fullName evidence="1">Uncharacterized protein</fullName>
    </submittedName>
</protein>
<dbReference type="EMBL" id="JAMGBA010000002">
    <property type="protein sequence ID" value="MCL6699484.1"/>
    <property type="molecule type" value="Genomic_DNA"/>
</dbReference>
<gene>
    <name evidence="1" type="ORF">LZ496_11905</name>
</gene>
<accession>A0ABT0RWT2</accession>
<proteinExistence type="predicted"/>